<proteinExistence type="predicted"/>
<dbReference type="EMBL" id="BMIR01000004">
    <property type="protein sequence ID" value="GGE35340.1"/>
    <property type="molecule type" value="Genomic_DNA"/>
</dbReference>
<evidence type="ECO:0000313" key="1">
    <source>
        <dbReference type="EMBL" id="GGE35340.1"/>
    </source>
</evidence>
<reference evidence="1" key="1">
    <citation type="journal article" date="2014" name="Int. J. Syst. Evol. Microbiol.">
        <title>Complete genome sequence of Corynebacterium casei LMG S-19264T (=DSM 44701T), isolated from a smear-ripened cheese.</title>
        <authorList>
            <consortium name="US DOE Joint Genome Institute (JGI-PGF)"/>
            <person name="Walter F."/>
            <person name="Albersmeier A."/>
            <person name="Kalinowski J."/>
            <person name="Ruckert C."/>
        </authorList>
    </citation>
    <scope>NUCLEOTIDE SEQUENCE</scope>
    <source>
        <strain evidence="1">CGMCC 1.15371</strain>
    </source>
</reference>
<gene>
    <name evidence="1" type="ORF">GCM10011391_12580</name>
</gene>
<sequence>MYYRITAVDSWFFRDSAPYDAGVNTNGKSLFPPFPSVYAGALRSCATPISRSAGKNTFSRRLKIGWSGVIADGHFLFPLPLDLSIHSTSNTRASEMRLGEAKGSSFPLKYFLEADKQEQDKGKPPHIYGGAFLENTSMDAYINAEDKRYPYQALGDYFTEETRVGIRLDPSLGRAVEGQMYQQTFVYPRREGRSCSLALEATGIDVPQGSTVRLGGEGKLGVIECVSNAPKIPDAPVMNGEKYFKLYLATPAIFEKGWLPGWIHTENMTGTFTHKKRRVRVKLVSAAVGNHVPVGGFGSVGIGQKSDGNYGQKPYPKELRYAVPGGSVYFFELLEGSMADVIRLFHQKCISDYRETLGFRYETRDRLRYCSRGFGYSLVGKVSKNQGGILYVH</sequence>
<dbReference type="Gene3D" id="2.60.40.4350">
    <property type="match status" value="1"/>
</dbReference>
<dbReference type="Pfam" id="PF09700">
    <property type="entry name" value="Cas_Cmr3"/>
    <property type="match status" value="1"/>
</dbReference>
<dbReference type="AlphaFoldDB" id="A0A8J2VNC6"/>
<dbReference type="RefSeq" id="WP_188690830.1">
    <property type="nucleotide sequence ID" value="NZ_BMIR01000004.1"/>
</dbReference>
<accession>A0A8J2VNC6</accession>
<evidence type="ECO:0008006" key="3">
    <source>
        <dbReference type="Google" id="ProtNLM"/>
    </source>
</evidence>
<name>A0A8J2VNC6_9BACL</name>
<reference evidence="1" key="2">
    <citation type="submission" date="2020-09" db="EMBL/GenBank/DDBJ databases">
        <authorList>
            <person name="Sun Q."/>
            <person name="Zhou Y."/>
        </authorList>
    </citation>
    <scope>NUCLEOTIDE SEQUENCE</scope>
    <source>
        <strain evidence="1">CGMCC 1.15371</strain>
    </source>
</reference>
<dbReference type="Gene3D" id="3.30.70.2940">
    <property type="match status" value="1"/>
</dbReference>
<evidence type="ECO:0000313" key="2">
    <source>
        <dbReference type="Proteomes" id="UP000628775"/>
    </source>
</evidence>
<protein>
    <recommendedName>
        <fullName evidence="3">Type III-B CRISPR module-associated protein Cmr3</fullName>
    </recommendedName>
</protein>
<keyword evidence="2" id="KW-1185">Reference proteome</keyword>
<dbReference type="Proteomes" id="UP000628775">
    <property type="component" value="Unassembled WGS sequence"/>
</dbReference>
<organism evidence="1 2">
    <name type="scientific">Pullulanibacillus camelliae</name>
    <dbReference type="NCBI Taxonomy" id="1707096"/>
    <lineage>
        <taxon>Bacteria</taxon>
        <taxon>Bacillati</taxon>
        <taxon>Bacillota</taxon>
        <taxon>Bacilli</taxon>
        <taxon>Bacillales</taxon>
        <taxon>Sporolactobacillaceae</taxon>
        <taxon>Pullulanibacillus</taxon>
    </lineage>
</organism>
<dbReference type="InterPro" id="IPR019117">
    <property type="entry name" value="CRISPR-assoc_protein_Cmr3"/>
</dbReference>
<comment type="caution">
    <text evidence="1">The sequence shown here is derived from an EMBL/GenBank/DDBJ whole genome shotgun (WGS) entry which is preliminary data.</text>
</comment>